<dbReference type="PROSITE" id="PS51375">
    <property type="entry name" value="PPR"/>
    <property type="match status" value="2"/>
</dbReference>
<dbReference type="Proteomes" id="UP001327560">
    <property type="component" value="Chromosome 9"/>
</dbReference>
<feature type="repeat" description="PPR" evidence="2">
    <location>
        <begin position="31"/>
        <end position="65"/>
    </location>
</feature>
<dbReference type="InterPro" id="IPR002885">
    <property type="entry name" value="PPR_rpt"/>
</dbReference>
<dbReference type="EMBL" id="CP136898">
    <property type="protein sequence ID" value="WOL18682.1"/>
    <property type="molecule type" value="Genomic_DNA"/>
</dbReference>
<dbReference type="PANTHER" id="PTHR47926">
    <property type="entry name" value="PENTATRICOPEPTIDE REPEAT-CONTAINING PROTEIN"/>
    <property type="match status" value="1"/>
</dbReference>
<dbReference type="GO" id="GO:0003723">
    <property type="term" value="F:RNA binding"/>
    <property type="evidence" value="ECO:0007669"/>
    <property type="project" value="InterPro"/>
</dbReference>
<dbReference type="InterPro" id="IPR011990">
    <property type="entry name" value="TPR-like_helical_dom_sf"/>
</dbReference>
<accession>A0AAQ3L3W2</accession>
<gene>
    <name evidence="3" type="ORF">Cni_G27480</name>
</gene>
<dbReference type="Gene3D" id="1.25.40.10">
    <property type="entry name" value="Tetratricopeptide repeat domain"/>
    <property type="match status" value="1"/>
</dbReference>
<evidence type="ECO:0000313" key="3">
    <source>
        <dbReference type="EMBL" id="WOL18682.1"/>
    </source>
</evidence>
<evidence type="ECO:0000256" key="2">
    <source>
        <dbReference type="PROSITE-ProRule" id="PRU00708"/>
    </source>
</evidence>
<dbReference type="Pfam" id="PF01535">
    <property type="entry name" value="PPR"/>
    <property type="match status" value="4"/>
</dbReference>
<dbReference type="NCBIfam" id="TIGR00756">
    <property type="entry name" value="PPR"/>
    <property type="match status" value="3"/>
</dbReference>
<sequence>MHVGNALVDMYAKLGSFDCARRVFDVMPERDVVSWTSLLVGLARQGLHDVALQLYSTMRTHKVEPHEFATAGALSSCAGSTALELGQQVHAASVRCSLKTFLSVTNSLVTMYAKCGSIDDACGVFDALACRDTVTWIALIVGYAQNGRGRDSLRLYDAMLSTGRTMSLAMRVILENPCRSVAVDDRCTNPAVLQLPR</sequence>
<name>A0AAQ3L3W2_9LILI</name>
<proteinExistence type="predicted"/>
<evidence type="ECO:0008006" key="5">
    <source>
        <dbReference type="Google" id="ProtNLM"/>
    </source>
</evidence>
<feature type="repeat" description="PPR" evidence="2">
    <location>
        <begin position="132"/>
        <end position="166"/>
    </location>
</feature>
<evidence type="ECO:0000313" key="4">
    <source>
        <dbReference type="Proteomes" id="UP001327560"/>
    </source>
</evidence>
<organism evidence="3 4">
    <name type="scientific">Canna indica</name>
    <name type="common">Indian-shot</name>
    <dbReference type="NCBI Taxonomy" id="4628"/>
    <lineage>
        <taxon>Eukaryota</taxon>
        <taxon>Viridiplantae</taxon>
        <taxon>Streptophyta</taxon>
        <taxon>Embryophyta</taxon>
        <taxon>Tracheophyta</taxon>
        <taxon>Spermatophyta</taxon>
        <taxon>Magnoliopsida</taxon>
        <taxon>Liliopsida</taxon>
        <taxon>Zingiberales</taxon>
        <taxon>Cannaceae</taxon>
        <taxon>Canna</taxon>
    </lineage>
</organism>
<keyword evidence="1" id="KW-0677">Repeat</keyword>
<dbReference type="PANTHER" id="PTHR47926:SF517">
    <property type="entry name" value="TETRATRICOPEPTIDE REPEAT-LIKE SUPERFAMILY PROTEIN"/>
    <property type="match status" value="1"/>
</dbReference>
<protein>
    <recommendedName>
        <fullName evidence="5">Pentatricopeptide repeat-containing protein</fullName>
    </recommendedName>
</protein>
<dbReference type="GO" id="GO:0009451">
    <property type="term" value="P:RNA modification"/>
    <property type="evidence" value="ECO:0007669"/>
    <property type="project" value="InterPro"/>
</dbReference>
<dbReference type="InterPro" id="IPR046960">
    <property type="entry name" value="PPR_At4g14850-like_plant"/>
</dbReference>
<dbReference type="FunFam" id="1.25.40.10:FF:000285">
    <property type="entry name" value="Pentatricopeptide repeat-containing protein, chloroplastic"/>
    <property type="match status" value="1"/>
</dbReference>
<dbReference type="AlphaFoldDB" id="A0AAQ3L3W2"/>
<evidence type="ECO:0000256" key="1">
    <source>
        <dbReference type="ARBA" id="ARBA00022737"/>
    </source>
</evidence>
<reference evidence="3 4" key="1">
    <citation type="submission" date="2023-10" db="EMBL/GenBank/DDBJ databases">
        <title>Chromosome-scale genome assembly provides insights into flower coloration mechanisms of Canna indica.</title>
        <authorList>
            <person name="Li C."/>
        </authorList>
    </citation>
    <scope>NUCLEOTIDE SEQUENCE [LARGE SCALE GENOMIC DNA]</scope>
    <source>
        <tissue evidence="3">Flower</tissue>
    </source>
</reference>
<keyword evidence="4" id="KW-1185">Reference proteome</keyword>